<organism evidence="1 2">
    <name type="scientific">Methanoculleus taiwanensis</name>
    <dbReference type="NCBI Taxonomy" id="1550565"/>
    <lineage>
        <taxon>Archaea</taxon>
        <taxon>Methanobacteriati</taxon>
        <taxon>Methanobacteriota</taxon>
        <taxon>Stenosarchaea group</taxon>
        <taxon>Methanomicrobia</taxon>
        <taxon>Methanomicrobiales</taxon>
        <taxon>Methanomicrobiaceae</taxon>
        <taxon>Methanoculleus</taxon>
    </lineage>
</organism>
<comment type="caution">
    <text evidence="1">The sequence shown here is derived from an EMBL/GenBank/DDBJ whole genome shotgun (WGS) entry which is preliminary data.</text>
</comment>
<protein>
    <submittedName>
        <fullName evidence="1">Uncharacterized protein</fullName>
    </submittedName>
</protein>
<evidence type="ECO:0000313" key="2">
    <source>
        <dbReference type="Proteomes" id="UP000290932"/>
    </source>
</evidence>
<name>A0A498GWS2_9EURY</name>
<reference evidence="1 2" key="1">
    <citation type="journal article" date="2015" name="Int. J. Syst. Evol. Microbiol.">
        <title>Methanoculleus taiwanensis sp. nov., a methanogen isolated from deep marine sediment at the deformation front area near Taiwan.</title>
        <authorList>
            <person name="Weng C.Y."/>
            <person name="Chen S.C."/>
            <person name="Lai M.C."/>
            <person name="Wu S.Y."/>
            <person name="Lin S."/>
            <person name="Yang T.F."/>
            <person name="Chen P.C."/>
        </authorList>
    </citation>
    <scope>NUCLEOTIDE SEQUENCE [LARGE SCALE GENOMIC DNA]</scope>
    <source>
        <strain evidence="1 2">CYW4</strain>
    </source>
</reference>
<evidence type="ECO:0000313" key="1">
    <source>
        <dbReference type="EMBL" id="RXE55311.1"/>
    </source>
</evidence>
<dbReference type="EMBL" id="LHQS01000003">
    <property type="protein sequence ID" value="RXE55311.1"/>
    <property type="molecule type" value="Genomic_DNA"/>
</dbReference>
<gene>
    <name evidence="1" type="ORF">ABH15_11105</name>
</gene>
<keyword evidence="2" id="KW-1185">Reference proteome</keyword>
<accession>A0A498GWS2</accession>
<proteinExistence type="predicted"/>
<dbReference type="Proteomes" id="UP000290932">
    <property type="component" value="Unassembled WGS sequence"/>
</dbReference>
<dbReference type="AlphaFoldDB" id="A0A498GWS2"/>
<sequence>MPAKQGRDIVQLRFRDPGIAAPLTPARPDDVPERNAMPFEYGNLSGVWKIAGIPKRSAIMRQNWFCRCR</sequence>